<protein>
    <submittedName>
        <fullName evidence="1">Uncharacterized protein</fullName>
    </submittedName>
</protein>
<reference evidence="1 2" key="1">
    <citation type="submission" date="2018-06" db="EMBL/GenBank/DDBJ databases">
        <authorList>
            <consortium name="Pathogen Informatics"/>
            <person name="Doyle S."/>
        </authorList>
    </citation>
    <scope>NUCLEOTIDE SEQUENCE [LARGE SCALE GENOMIC DNA]</scope>
    <source>
        <strain evidence="1 2">NCTC9128</strain>
    </source>
</reference>
<evidence type="ECO:0000313" key="2">
    <source>
        <dbReference type="Proteomes" id="UP000251088"/>
    </source>
</evidence>
<name>A0A2X3EVC9_KLEPN</name>
<evidence type="ECO:0000313" key="1">
    <source>
        <dbReference type="EMBL" id="SQC40383.1"/>
    </source>
</evidence>
<gene>
    <name evidence="1" type="ORF">NCTC9128_06378</name>
</gene>
<proteinExistence type="predicted"/>
<dbReference type="AlphaFoldDB" id="A0A2X3EVC9"/>
<dbReference type="EMBL" id="UAWN01000015">
    <property type="protein sequence ID" value="SQC40383.1"/>
    <property type="molecule type" value="Genomic_DNA"/>
</dbReference>
<accession>A0A2X3EVC9</accession>
<sequence length="93" mass="10073">MPGLTLAHLLGAAVVITDIRYAVDDLFAVQLQNNAERTMRRWVVRTEVEEHEVLVVVPRFMPHSSGLKVSASISRSCLALVSSNGSNSVARAG</sequence>
<organism evidence="1 2">
    <name type="scientific">Klebsiella pneumoniae</name>
    <dbReference type="NCBI Taxonomy" id="573"/>
    <lineage>
        <taxon>Bacteria</taxon>
        <taxon>Pseudomonadati</taxon>
        <taxon>Pseudomonadota</taxon>
        <taxon>Gammaproteobacteria</taxon>
        <taxon>Enterobacterales</taxon>
        <taxon>Enterobacteriaceae</taxon>
        <taxon>Klebsiella/Raoultella group</taxon>
        <taxon>Klebsiella</taxon>
        <taxon>Klebsiella pneumoniae complex</taxon>
    </lineage>
</organism>
<dbReference type="Proteomes" id="UP000251088">
    <property type="component" value="Unassembled WGS sequence"/>
</dbReference>